<keyword evidence="3" id="KW-1185">Reference proteome</keyword>
<organism evidence="2 3">
    <name type="scientific">Pseudocercospora fuligena</name>
    <dbReference type="NCBI Taxonomy" id="685502"/>
    <lineage>
        <taxon>Eukaryota</taxon>
        <taxon>Fungi</taxon>
        <taxon>Dikarya</taxon>
        <taxon>Ascomycota</taxon>
        <taxon>Pezizomycotina</taxon>
        <taxon>Dothideomycetes</taxon>
        <taxon>Dothideomycetidae</taxon>
        <taxon>Mycosphaerellales</taxon>
        <taxon>Mycosphaerellaceae</taxon>
        <taxon>Pseudocercospora</taxon>
    </lineage>
</organism>
<feature type="region of interest" description="Disordered" evidence="1">
    <location>
        <begin position="293"/>
        <end position="459"/>
    </location>
</feature>
<evidence type="ECO:0000313" key="2">
    <source>
        <dbReference type="EMBL" id="KAF7194919.1"/>
    </source>
</evidence>
<proteinExistence type="predicted"/>
<dbReference type="OrthoDB" id="10460210at2759"/>
<name>A0A8H6RP30_9PEZI</name>
<reference evidence="2" key="1">
    <citation type="submission" date="2020-04" db="EMBL/GenBank/DDBJ databases">
        <title>Draft genome resource of the tomato pathogen Pseudocercospora fuligena.</title>
        <authorList>
            <person name="Zaccaron A."/>
        </authorList>
    </citation>
    <scope>NUCLEOTIDE SEQUENCE</scope>
    <source>
        <strain evidence="2">PF001</strain>
    </source>
</reference>
<dbReference type="Proteomes" id="UP000660729">
    <property type="component" value="Unassembled WGS sequence"/>
</dbReference>
<evidence type="ECO:0000313" key="3">
    <source>
        <dbReference type="Proteomes" id="UP000660729"/>
    </source>
</evidence>
<feature type="compositionally biased region" description="Low complexity" evidence="1">
    <location>
        <begin position="403"/>
        <end position="417"/>
    </location>
</feature>
<evidence type="ECO:0000256" key="1">
    <source>
        <dbReference type="SAM" id="MobiDB-lite"/>
    </source>
</evidence>
<feature type="compositionally biased region" description="Low complexity" evidence="1">
    <location>
        <begin position="311"/>
        <end position="328"/>
    </location>
</feature>
<feature type="compositionally biased region" description="Basic residues" evidence="1">
    <location>
        <begin position="450"/>
        <end position="459"/>
    </location>
</feature>
<gene>
    <name evidence="2" type="ORF">HII31_03756</name>
</gene>
<accession>A0A8H6RP30</accession>
<feature type="compositionally biased region" description="Polar residues" evidence="1">
    <location>
        <begin position="333"/>
        <end position="349"/>
    </location>
</feature>
<protein>
    <submittedName>
        <fullName evidence="2">Uncharacterized protein</fullName>
    </submittedName>
</protein>
<comment type="caution">
    <text evidence="2">The sequence shown here is derived from an EMBL/GenBank/DDBJ whole genome shotgun (WGS) entry which is preliminary data.</text>
</comment>
<dbReference type="AlphaFoldDB" id="A0A8H6RP30"/>
<dbReference type="EMBL" id="JABCIY010000047">
    <property type="protein sequence ID" value="KAF7194919.1"/>
    <property type="molecule type" value="Genomic_DNA"/>
</dbReference>
<feature type="compositionally biased region" description="Polar residues" evidence="1">
    <location>
        <begin position="293"/>
        <end position="305"/>
    </location>
</feature>
<sequence>MATGAANGGAQAVSMPPWHDQIIDASCMPAALGKPSAARNTLNELATLNMNLSDAQIFTGHLHPNDICGTLADDLGKRFSNALFAVGLRILDYACKGSYKTSNFIVARINAPRRVLRLPASTRPKALPASETPSTVTYVLMDQGQHAGQWVKIDVVENDLSTSIMTPNEVQNLNLSGRLATLRQTAGTQPALPARVALQQVAQPAAAAAAVPTLPSAVSTVASNNSSHSATNNITTSQAQSISTSATAPALVPQHANNSANSSQYHITNQPIDPSLASVDMVTLPVVQQDSLTSTDPYISNTTPNARPETSDVTSGTNSSSSTQSTATEDTRATSPSALASPTQSQSIARTRPTVAAVQARKRRIGETANQEGPEASSPKRVRKDSGKVLAVVPEDLAESDRSGVPVPSPAVTPTTGAGNGQPATHPMPSNVAPANNTIAAAPSVEQRPRRILRTKRMS</sequence>
<feature type="region of interest" description="Disordered" evidence="1">
    <location>
        <begin position="220"/>
        <end position="248"/>
    </location>
</feature>